<feature type="domain" description="GST C-terminal" evidence="2">
    <location>
        <begin position="95"/>
        <end position="217"/>
    </location>
</feature>
<dbReference type="PROSITE" id="PS50405">
    <property type="entry name" value="GST_CTER"/>
    <property type="match status" value="1"/>
</dbReference>
<dbReference type="Pfam" id="PF14497">
    <property type="entry name" value="GST_C_3"/>
    <property type="match status" value="1"/>
</dbReference>
<dbReference type="InterPro" id="IPR010987">
    <property type="entry name" value="Glutathione-S-Trfase_C-like"/>
</dbReference>
<protein>
    <recommendedName>
        <fullName evidence="4">Glutathione S-transferase</fullName>
    </recommendedName>
</protein>
<evidence type="ECO:0000259" key="2">
    <source>
        <dbReference type="PROSITE" id="PS50405"/>
    </source>
</evidence>
<dbReference type="AlphaFoldDB" id="A0A7S0F6J5"/>
<organism evidence="3">
    <name type="scientific">Craspedostauros australis</name>
    <dbReference type="NCBI Taxonomy" id="1486917"/>
    <lineage>
        <taxon>Eukaryota</taxon>
        <taxon>Sar</taxon>
        <taxon>Stramenopiles</taxon>
        <taxon>Ochrophyta</taxon>
        <taxon>Bacillariophyta</taxon>
        <taxon>Bacillariophyceae</taxon>
        <taxon>Bacillariophycidae</taxon>
        <taxon>Naviculales</taxon>
        <taxon>Naviculaceae</taxon>
        <taxon>Craspedostauros</taxon>
    </lineage>
</organism>
<dbReference type="InterPro" id="IPR036282">
    <property type="entry name" value="Glutathione-S-Trfase_C_sf"/>
</dbReference>
<dbReference type="SUPFAM" id="SSF47616">
    <property type="entry name" value="GST C-terminal domain-like"/>
    <property type="match status" value="1"/>
</dbReference>
<evidence type="ECO:0000313" key="3">
    <source>
        <dbReference type="EMBL" id="CAD8341915.1"/>
    </source>
</evidence>
<proteinExistence type="predicted"/>
<reference evidence="3" key="1">
    <citation type="submission" date="2021-01" db="EMBL/GenBank/DDBJ databases">
        <authorList>
            <person name="Corre E."/>
            <person name="Pelletier E."/>
            <person name="Niang G."/>
            <person name="Scheremetjew M."/>
            <person name="Finn R."/>
            <person name="Kale V."/>
            <person name="Holt S."/>
            <person name="Cochrane G."/>
            <person name="Meng A."/>
            <person name="Brown T."/>
            <person name="Cohen L."/>
        </authorList>
    </citation>
    <scope>NUCLEOTIDE SEQUENCE</scope>
    <source>
        <strain evidence="3">CCMP3328</strain>
    </source>
</reference>
<dbReference type="Pfam" id="PF02798">
    <property type="entry name" value="GST_N"/>
    <property type="match status" value="1"/>
</dbReference>
<gene>
    <name evidence="3" type="ORF">CAUS1442_LOCUS14050</name>
</gene>
<dbReference type="InterPro" id="IPR004046">
    <property type="entry name" value="GST_C"/>
</dbReference>
<dbReference type="Gene3D" id="1.20.1050.10">
    <property type="match status" value="1"/>
</dbReference>
<sequence>MSLPTEPHELIYFDFNAGRAEAIRITFKAIGMDFKDVRIKQSDFGAKKKEGMYPTGLPVLKIGDTEYTQSLAILRYAGKLGQSLKGAASKLYPDDAKLCLSIDQALDVTQDLWFSFPQDKDEEAKKKNRQEYMAGKGKVFFSQLDEILKRTDGPFIGGTDLSIADLSVVFGSLKVFEMGFLDHVPKTWVKDNFPALSALEKVVDEHPMVTDYYKSTA</sequence>
<dbReference type="GO" id="GO:0004364">
    <property type="term" value="F:glutathione transferase activity"/>
    <property type="evidence" value="ECO:0007669"/>
    <property type="project" value="TreeGrafter"/>
</dbReference>
<dbReference type="InterPro" id="IPR004045">
    <property type="entry name" value="Glutathione_S-Trfase_N"/>
</dbReference>
<dbReference type="InterPro" id="IPR040079">
    <property type="entry name" value="Glutathione_S-Trfase"/>
</dbReference>
<dbReference type="SUPFAM" id="SSF52833">
    <property type="entry name" value="Thioredoxin-like"/>
    <property type="match status" value="1"/>
</dbReference>
<dbReference type="GO" id="GO:0006749">
    <property type="term" value="P:glutathione metabolic process"/>
    <property type="evidence" value="ECO:0007669"/>
    <property type="project" value="TreeGrafter"/>
</dbReference>
<dbReference type="InterPro" id="IPR050213">
    <property type="entry name" value="GST_superfamily"/>
</dbReference>
<dbReference type="CDD" id="cd03039">
    <property type="entry name" value="GST_N_Sigma_like"/>
    <property type="match status" value="1"/>
</dbReference>
<dbReference type="PANTHER" id="PTHR11571:SF252">
    <property type="entry name" value="GLUTATHIONE S-TRANSFERASE"/>
    <property type="match status" value="1"/>
</dbReference>
<evidence type="ECO:0000259" key="1">
    <source>
        <dbReference type="PROSITE" id="PS50404"/>
    </source>
</evidence>
<dbReference type="InterPro" id="IPR036249">
    <property type="entry name" value="Thioredoxin-like_sf"/>
</dbReference>
<evidence type="ECO:0008006" key="4">
    <source>
        <dbReference type="Google" id="ProtNLM"/>
    </source>
</evidence>
<dbReference type="PANTHER" id="PTHR11571">
    <property type="entry name" value="GLUTATHIONE S-TRANSFERASE"/>
    <property type="match status" value="1"/>
</dbReference>
<dbReference type="EMBL" id="HBEF01022702">
    <property type="protein sequence ID" value="CAD8341915.1"/>
    <property type="molecule type" value="Transcribed_RNA"/>
</dbReference>
<dbReference type="SFLD" id="SFLDS00019">
    <property type="entry name" value="Glutathione_Transferase_(cytos"/>
    <property type="match status" value="1"/>
</dbReference>
<name>A0A7S0F6J5_9STRA</name>
<feature type="domain" description="GST N-terminal" evidence="1">
    <location>
        <begin position="7"/>
        <end position="85"/>
    </location>
</feature>
<dbReference type="PROSITE" id="PS50404">
    <property type="entry name" value="GST_NTER"/>
    <property type="match status" value="1"/>
</dbReference>
<accession>A0A7S0F6J5</accession>
<dbReference type="Gene3D" id="3.40.30.10">
    <property type="entry name" value="Glutaredoxin"/>
    <property type="match status" value="1"/>
</dbReference>